<keyword evidence="2" id="KW-1185">Reference proteome</keyword>
<name>A0A7X2MY49_9CLOT</name>
<protein>
    <submittedName>
        <fullName evidence="1">Uncharacterized protein</fullName>
    </submittedName>
</protein>
<evidence type="ECO:0000313" key="2">
    <source>
        <dbReference type="Proteomes" id="UP000460287"/>
    </source>
</evidence>
<gene>
    <name evidence="1" type="ORF">FYJ33_07330</name>
</gene>
<comment type="caution">
    <text evidence="1">The sequence shown here is derived from an EMBL/GenBank/DDBJ whole genome shotgun (WGS) entry which is preliminary data.</text>
</comment>
<dbReference type="Proteomes" id="UP000460287">
    <property type="component" value="Unassembled WGS sequence"/>
</dbReference>
<dbReference type="EMBL" id="VULX01000008">
    <property type="protein sequence ID" value="MSR91227.1"/>
    <property type="molecule type" value="Genomic_DNA"/>
</dbReference>
<dbReference type="AlphaFoldDB" id="A0A7X2MY49"/>
<proteinExistence type="predicted"/>
<sequence>MRVNFTKKQFKNLIYLCALGAQIIQNSEEEINNKEKIEVLEYILSYYKDDVELDLSNTKNLEDVVEKIIGSSSALEECIDNYNENTFWSILSAKMASRDIMDELDNCIEEGKNYAEYIDKRKKLQRRYLREFKRGNYENDNLPY</sequence>
<reference evidence="1 2" key="1">
    <citation type="submission" date="2019-08" db="EMBL/GenBank/DDBJ databases">
        <title>In-depth cultivation of the pig gut microbiome towards novel bacterial diversity and tailored functional studies.</title>
        <authorList>
            <person name="Wylensek D."/>
            <person name="Hitch T.C.A."/>
            <person name="Clavel T."/>
        </authorList>
    </citation>
    <scope>NUCLEOTIDE SEQUENCE [LARGE SCALE GENOMIC DNA]</scope>
    <source>
        <strain evidence="1 2">WCA-383-APC-5B</strain>
    </source>
</reference>
<organism evidence="1 2">
    <name type="scientific">Inconstantimicrobium porci</name>
    <dbReference type="NCBI Taxonomy" id="2652291"/>
    <lineage>
        <taxon>Bacteria</taxon>
        <taxon>Bacillati</taxon>
        <taxon>Bacillota</taxon>
        <taxon>Clostridia</taxon>
        <taxon>Eubacteriales</taxon>
        <taxon>Clostridiaceae</taxon>
        <taxon>Inconstantimicrobium</taxon>
    </lineage>
</organism>
<accession>A0A7X2MY49</accession>
<dbReference type="RefSeq" id="WP_154531104.1">
    <property type="nucleotide sequence ID" value="NZ_JAQXTV010000137.1"/>
</dbReference>
<evidence type="ECO:0000313" key="1">
    <source>
        <dbReference type="EMBL" id="MSR91227.1"/>
    </source>
</evidence>